<proteinExistence type="predicted"/>
<evidence type="ECO:0000256" key="1">
    <source>
        <dbReference type="ARBA" id="ARBA00022729"/>
    </source>
</evidence>
<dbReference type="STRING" id="2074.BG845_06356"/>
<name>A0A1Y2MIG1_PSEAH</name>
<comment type="caution">
    <text evidence="3">The sequence shown here is derived from an EMBL/GenBank/DDBJ whole genome shotgun (WGS) entry which is preliminary data.</text>
</comment>
<feature type="region of interest" description="Disordered" evidence="2">
    <location>
        <begin position="277"/>
        <end position="307"/>
    </location>
</feature>
<dbReference type="PANTHER" id="PTHR15462">
    <property type="entry name" value="SERINE PROTEASE"/>
    <property type="match status" value="1"/>
</dbReference>
<evidence type="ECO:0008006" key="5">
    <source>
        <dbReference type="Google" id="ProtNLM"/>
    </source>
</evidence>
<dbReference type="InterPro" id="IPR050966">
    <property type="entry name" value="Glutamyl_endopeptidase"/>
</dbReference>
<keyword evidence="4" id="KW-1185">Reference proteome</keyword>
<reference evidence="3 4" key="1">
    <citation type="submission" date="2016-09" db="EMBL/GenBank/DDBJ databases">
        <title>Pseudonocardia autotrophica DSM535, a candidate organism with high potential of specific P450 cytochromes.</title>
        <authorList>
            <person name="Grumaz C."/>
            <person name="Vainshtein Y."/>
            <person name="Kirstahler P."/>
            <person name="Sohn K."/>
        </authorList>
    </citation>
    <scope>NUCLEOTIDE SEQUENCE [LARGE SCALE GENOMIC DNA]</scope>
    <source>
        <strain evidence="3 4">DSM 535</strain>
    </source>
</reference>
<dbReference type="AlphaFoldDB" id="A0A1Y2MIG1"/>
<evidence type="ECO:0000313" key="4">
    <source>
        <dbReference type="Proteomes" id="UP000194360"/>
    </source>
</evidence>
<dbReference type="EMBL" id="MIGB01000059">
    <property type="protein sequence ID" value="OSY35043.1"/>
    <property type="molecule type" value="Genomic_DNA"/>
</dbReference>
<sequence>MAAVVSVALAAVLWSSGAPQGGRVVGLGSVMPWGSADPRSPLQESPPVRGQAGPIVGGLSASSVGVLVVDGGRHQCSATVVASKSRRLLATAAHCVWLDGGWRIDGATFIPGYAAGEEPHGRWAVDTAYVPPAWQDANSPIEDVAAATDFAFVSLLPRDGVLPEQTLGAQGIRWSTPDTVQVATLGYPSLGSYDGQSLRGCTGQAAVEPFARATAPAPGEVLALDCDMTEGASGGPWLAGPDAASGRGQVVGVVSGGDDTALVSPRFGPMARGVYDAADSASQISSPPAPAPADPKSAQIAPRGGRN</sequence>
<evidence type="ECO:0000313" key="3">
    <source>
        <dbReference type="EMBL" id="OSY35043.1"/>
    </source>
</evidence>
<dbReference type="SUPFAM" id="SSF50494">
    <property type="entry name" value="Trypsin-like serine proteases"/>
    <property type="match status" value="1"/>
</dbReference>
<evidence type="ECO:0000256" key="2">
    <source>
        <dbReference type="SAM" id="MobiDB-lite"/>
    </source>
</evidence>
<dbReference type="Proteomes" id="UP000194360">
    <property type="component" value="Unassembled WGS sequence"/>
</dbReference>
<keyword evidence="1" id="KW-0732">Signal</keyword>
<protein>
    <recommendedName>
        <fullName evidence="5">Trypsin</fullName>
    </recommendedName>
</protein>
<feature type="compositionally biased region" description="Low complexity" evidence="2">
    <location>
        <begin position="277"/>
        <end position="286"/>
    </location>
</feature>
<dbReference type="InterPro" id="IPR009003">
    <property type="entry name" value="Peptidase_S1_PA"/>
</dbReference>
<gene>
    <name evidence="3" type="ORF">BG845_06356</name>
</gene>
<organism evidence="3 4">
    <name type="scientific">Pseudonocardia autotrophica</name>
    <name type="common">Amycolata autotrophica</name>
    <name type="synonym">Nocardia autotrophica</name>
    <dbReference type="NCBI Taxonomy" id="2074"/>
    <lineage>
        <taxon>Bacteria</taxon>
        <taxon>Bacillati</taxon>
        <taxon>Actinomycetota</taxon>
        <taxon>Actinomycetes</taxon>
        <taxon>Pseudonocardiales</taxon>
        <taxon>Pseudonocardiaceae</taxon>
        <taxon>Pseudonocardia</taxon>
    </lineage>
</organism>
<dbReference type="InterPro" id="IPR043504">
    <property type="entry name" value="Peptidase_S1_PA_chymotrypsin"/>
</dbReference>
<accession>A0A1Y2MIG1</accession>
<dbReference type="Gene3D" id="2.40.10.10">
    <property type="entry name" value="Trypsin-like serine proteases"/>
    <property type="match status" value="2"/>
</dbReference>